<evidence type="ECO:0000313" key="1">
    <source>
        <dbReference type="EMBL" id="CAG6703748.1"/>
    </source>
</evidence>
<organism evidence="1">
    <name type="scientific">Cacopsylla melanoneura</name>
    <dbReference type="NCBI Taxonomy" id="428564"/>
    <lineage>
        <taxon>Eukaryota</taxon>
        <taxon>Metazoa</taxon>
        <taxon>Ecdysozoa</taxon>
        <taxon>Arthropoda</taxon>
        <taxon>Hexapoda</taxon>
        <taxon>Insecta</taxon>
        <taxon>Pterygota</taxon>
        <taxon>Neoptera</taxon>
        <taxon>Paraneoptera</taxon>
        <taxon>Hemiptera</taxon>
        <taxon>Sternorrhyncha</taxon>
        <taxon>Psylloidea</taxon>
        <taxon>Psyllidae</taxon>
        <taxon>Psyllinae</taxon>
        <taxon>Cacopsylla</taxon>
    </lineage>
</organism>
<sequence>MRPVMAHLQAAYREALARPAKADIDAMHTIWPLFISIISGRKVLHIQMWLKKFTLAIFSIIRGSISVLIPPPATMPALFTRMSTRPRSVNTCFLRALTESKLPTSTWYPVQDSGTNSLTNLMVSAFRLG</sequence>
<proteinExistence type="predicted"/>
<dbReference type="EMBL" id="HBUF01341184">
    <property type="protein sequence ID" value="CAG6703748.1"/>
    <property type="molecule type" value="Transcribed_RNA"/>
</dbReference>
<dbReference type="AlphaFoldDB" id="A0A8D8UCX4"/>
<dbReference type="EMBL" id="HBUF01341179">
    <property type="protein sequence ID" value="CAG6703731.1"/>
    <property type="molecule type" value="Transcribed_RNA"/>
</dbReference>
<protein>
    <submittedName>
        <fullName evidence="1">Uncharacterized protein</fullName>
    </submittedName>
</protein>
<dbReference type="EMBL" id="HBUF01341181">
    <property type="protein sequence ID" value="CAG6703738.1"/>
    <property type="molecule type" value="Transcribed_RNA"/>
</dbReference>
<dbReference type="EMBL" id="HBUF01341183">
    <property type="protein sequence ID" value="CAG6703745.1"/>
    <property type="molecule type" value="Transcribed_RNA"/>
</dbReference>
<dbReference type="EMBL" id="HBUF01341180">
    <property type="protein sequence ID" value="CAG6703734.1"/>
    <property type="molecule type" value="Transcribed_RNA"/>
</dbReference>
<dbReference type="EMBL" id="HBUF01341182">
    <property type="protein sequence ID" value="CAG6703742.1"/>
    <property type="molecule type" value="Transcribed_RNA"/>
</dbReference>
<dbReference type="EMBL" id="HBUF01341185">
    <property type="protein sequence ID" value="CAG6703752.1"/>
    <property type="molecule type" value="Transcribed_RNA"/>
</dbReference>
<name>A0A8D8UCX4_9HEMI</name>
<reference evidence="1" key="1">
    <citation type="submission" date="2021-05" db="EMBL/GenBank/DDBJ databases">
        <authorList>
            <person name="Alioto T."/>
            <person name="Alioto T."/>
            <person name="Gomez Garrido J."/>
        </authorList>
    </citation>
    <scope>NUCLEOTIDE SEQUENCE</scope>
</reference>
<accession>A0A8D8UCX4</accession>